<dbReference type="GO" id="GO:0032259">
    <property type="term" value="P:methylation"/>
    <property type="evidence" value="ECO:0007669"/>
    <property type="project" value="UniProtKB-KW"/>
</dbReference>
<protein>
    <submittedName>
        <fullName evidence="6">UPF0020 domain-containing protein</fullName>
    </submittedName>
</protein>
<evidence type="ECO:0000313" key="5">
    <source>
        <dbReference type="Proteomes" id="UP000887566"/>
    </source>
</evidence>
<organism evidence="5 6">
    <name type="scientific">Plectus sambesii</name>
    <dbReference type="NCBI Taxonomy" id="2011161"/>
    <lineage>
        <taxon>Eukaryota</taxon>
        <taxon>Metazoa</taxon>
        <taxon>Ecdysozoa</taxon>
        <taxon>Nematoda</taxon>
        <taxon>Chromadorea</taxon>
        <taxon>Plectida</taxon>
        <taxon>Plectina</taxon>
        <taxon>Plectoidea</taxon>
        <taxon>Plectidae</taxon>
        <taxon>Plectus</taxon>
    </lineage>
</organism>
<dbReference type="AlphaFoldDB" id="A0A914X7Z4"/>
<evidence type="ECO:0000259" key="4">
    <source>
        <dbReference type="Pfam" id="PF25904"/>
    </source>
</evidence>
<sequence>MKSYVFVFSQMLKEFRRAEFEAVAQMFKISVDIASVVTSRHACIVQLPSDECVRQILSRCMLVRSATELLASGSSYAELHEDLKRNADSFKKYNSPDQSFAFKLKPIGHKRDQKYIVDRFKELDFLPLHDSPVNLSSPTNRFNLIEESDGRKPNDPPFAVHFGRFIGNGQGELKNRYNLPDRCYIGNTTMDPELSFLMANLAQAQTNSLVLDPFCGTGGILLPAAHFGGYCIGSEINYMVAHGIGKSSRVDQKYLTDEETVRKNFEQYGLEKNFLALLVADSSRHDIWQFPGSSGLFDCIVADRKWRYLIY</sequence>
<evidence type="ECO:0000259" key="3">
    <source>
        <dbReference type="Pfam" id="PF01170"/>
    </source>
</evidence>
<evidence type="ECO:0000256" key="1">
    <source>
        <dbReference type="ARBA" id="ARBA00022603"/>
    </source>
</evidence>
<dbReference type="WBParaSite" id="PSAMB.scaffold6920size8586.g29299.t1">
    <property type="protein sequence ID" value="PSAMB.scaffold6920size8586.g29299.t1"/>
    <property type="gene ID" value="PSAMB.scaffold6920size8586.g29299"/>
</dbReference>
<dbReference type="InterPro" id="IPR059073">
    <property type="entry name" value="TRMT11_N"/>
</dbReference>
<dbReference type="InterPro" id="IPR029063">
    <property type="entry name" value="SAM-dependent_MTases_sf"/>
</dbReference>
<feature type="domain" description="tRNA (guanine(10)-N(2))-methyltransferase TRMT11 N-terminal" evidence="4">
    <location>
        <begin position="3"/>
        <end position="169"/>
    </location>
</feature>
<dbReference type="PANTHER" id="PTHR13370:SF3">
    <property type="entry name" value="TRNA (GUANINE(10)-N2)-METHYLTRANSFERASE HOMOLOG"/>
    <property type="match status" value="1"/>
</dbReference>
<feature type="domain" description="Ribosomal RNA large subunit methyltransferase K/L-like methyltransferase" evidence="3">
    <location>
        <begin position="182"/>
        <end position="250"/>
    </location>
</feature>
<dbReference type="PIRSF" id="PIRSF017259">
    <property type="entry name" value="tRNA_mtfrase_TRM11"/>
    <property type="match status" value="1"/>
</dbReference>
<accession>A0A914X7Z4</accession>
<evidence type="ECO:0000313" key="6">
    <source>
        <dbReference type="WBParaSite" id="PSAMB.scaffold6920size8586.g29299.t1"/>
    </source>
</evidence>
<dbReference type="Pfam" id="PF01170">
    <property type="entry name" value="UPF0020"/>
    <property type="match status" value="1"/>
</dbReference>
<keyword evidence="1" id="KW-0489">Methyltransferase</keyword>
<dbReference type="GO" id="GO:0043527">
    <property type="term" value="C:tRNA methyltransferase complex"/>
    <property type="evidence" value="ECO:0007669"/>
    <property type="project" value="UniProtKB-ARBA"/>
</dbReference>
<dbReference type="Gene3D" id="3.40.50.150">
    <property type="entry name" value="Vaccinia Virus protein VP39"/>
    <property type="match status" value="1"/>
</dbReference>
<dbReference type="SUPFAM" id="SSF53335">
    <property type="entry name" value="S-adenosyl-L-methionine-dependent methyltransferases"/>
    <property type="match status" value="1"/>
</dbReference>
<evidence type="ECO:0000256" key="2">
    <source>
        <dbReference type="ARBA" id="ARBA00022679"/>
    </source>
</evidence>
<dbReference type="GO" id="GO:0005737">
    <property type="term" value="C:cytoplasm"/>
    <property type="evidence" value="ECO:0007669"/>
    <property type="project" value="TreeGrafter"/>
</dbReference>
<proteinExistence type="predicted"/>
<dbReference type="InterPro" id="IPR000241">
    <property type="entry name" value="RlmKL-like_Mtase"/>
</dbReference>
<dbReference type="PANTHER" id="PTHR13370">
    <property type="entry name" value="RNA METHYLASE-RELATED"/>
    <property type="match status" value="1"/>
</dbReference>
<dbReference type="Pfam" id="PF25904">
    <property type="entry name" value="Tmrp11_N"/>
    <property type="match status" value="1"/>
</dbReference>
<keyword evidence="5" id="KW-1185">Reference proteome</keyword>
<name>A0A914X7Z4_9BILA</name>
<dbReference type="Proteomes" id="UP000887566">
    <property type="component" value="Unplaced"/>
</dbReference>
<dbReference type="GO" id="GO:0008168">
    <property type="term" value="F:methyltransferase activity"/>
    <property type="evidence" value="ECO:0007669"/>
    <property type="project" value="UniProtKB-KW"/>
</dbReference>
<keyword evidence="2" id="KW-0808">Transferase</keyword>
<reference evidence="6" key="1">
    <citation type="submission" date="2022-11" db="UniProtKB">
        <authorList>
            <consortium name="WormBaseParasite"/>
        </authorList>
    </citation>
    <scope>IDENTIFICATION</scope>
</reference>